<comment type="caution">
    <text evidence="1">The sequence shown here is derived from an EMBL/GenBank/DDBJ whole genome shotgun (WGS) entry which is preliminary data.</text>
</comment>
<name>A0A839Z8F7_9HYPH</name>
<dbReference type="RefSeq" id="WP_183189359.1">
    <property type="nucleotide sequence ID" value="NZ_JACICD010000003.1"/>
</dbReference>
<sequence length="116" mass="12453">MPVCEPGRTTLTRDEIGTRYGLRAARLLVAPNDAKDLAQFHALRDALKVEQTSVGRFETPNLGLARQTKIREALEALSAASGSFTHAFGPKGEVDPVKHRIGMAAGWGGNPDRDAS</sequence>
<organism evidence="1 2">
    <name type="scientific">Ancylobacter tetraedralis</name>
    <dbReference type="NCBI Taxonomy" id="217068"/>
    <lineage>
        <taxon>Bacteria</taxon>
        <taxon>Pseudomonadati</taxon>
        <taxon>Pseudomonadota</taxon>
        <taxon>Alphaproteobacteria</taxon>
        <taxon>Hyphomicrobiales</taxon>
        <taxon>Xanthobacteraceae</taxon>
        <taxon>Ancylobacter</taxon>
    </lineage>
</organism>
<keyword evidence="2" id="KW-1185">Reference proteome</keyword>
<proteinExistence type="predicted"/>
<reference evidence="1 2" key="1">
    <citation type="submission" date="2020-08" db="EMBL/GenBank/DDBJ databases">
        <title>Genomic Encyclopedia of Type Strains, Phase IV (KMG-IV): sequencing the most valuable type-strain genomes for metagenomic binning, comparative biology and taxonomic classification.</title>
        <authorList>
            <person name="Goeker M."/>
        </authorList>
    </citation>
    <scope>NUCLEOTIDE SEQUENCE [LARGE SCALE GENOMIC DNA]</scope>
    <source>
        <strain evidence="1 2">DSM 5895</strain>
    </source>
</reference>
<dbReference type="EMBL" id="JACICD010000003">
    <property type="protein sequence ID" value="MBB3771170.1"/>
    <property type="molecule type" value="Genomic_DNA"/>
</dbReference>
<dbReference type="SUPFAM" id="SSF160935">
    <property type="entry name" value="VPA0735-like"/>
    <property type="match status" value="1"/>
</dbReference>
<evidence type="ECO:0000313" key="2">
    <source>
        <dbReference type="Proteomes" id="UP000533469"/>
    </source>
</evidence>
<protein>
    <submittedName>
        <fullName evidence="1">Uncharacterized protein</fullName>
    </submittedName>
</protein>
<dbReference type="Proteomes" id="UP000533469">
    <property type="component" value="Unassembled WGS sequence"/>
</dbReference>
<dbReference type="AlphaFoldDB" id="A0A839Z8F7"/>
<gene>
    <name evidence="1" type="ORF">FHS55_001769</name>
</gene>
<evidence type="ECO:0000313" key="1">
    <source>
        <dbReference type="EMBL" id="MBB3771170.1"/>
    </source>
</evidence>
<accession>A0A839Z8F7</accession>